<sequence>MKEDNLFPNLQSYAGYLEAFSNSKYMDVTEIQQVVDEMKTKGFVPEDILKNCVFKGDQREKIIKVLGFVGADISAVPSEIGEAYSCKLLQQLNDKSFGKGERFPSVCYEEKDIPVLASSQLEIENCYSLQITSVDAINKVNNLTLKSRKYLEECREMWRKNLTAAIKNFQNIEKNCHMRGFHKEESIYPYIAVVDTDVLVNLLLQVRKQ</sequence>
<protein>
    <submittedName>
        <fullName evidence="1">Uncharacterized protein</fullName>
    </submittedName>
</protein>
<evidence type="ECO:0000313" key="2">
    <source>
        <dbReference type="Proteomes" id="UP000499080"/>
    </source>
</evidence>
<name>A0A4Y2IMN0_ARAVE</name>
<reference evidence="1 2" key="1">
    <citation type="journal article" date="2019" name="Sci. Rep.">
        <title>Orb-weaving spider Araneus ventricosus genome elucidates the spidroin gene catalogue.</title>
        <authorList>
            <person name="Kono N."/>
            <person name="Nakamura H."/>
            <person name="Ohtoshi R."/>
            <person name="Moran D.A.P."/>
            <person name="Shinohara A."/>
            <person name="Yoshida Y."/>
            <person name="Fujiwara M."/>
            <person name="Mori M."/>
            <person name="Tomita M."/>
            <person name="Arakawa K."/>
        </authorList>
    </citation>
    <scope>NUCLEOTIDE SEQUENCE [LARGE SCALE GENOMIC DNA]</scope>
</reference>
<accession>A0A4Y2IMN0</accession>
<evidence type="ECO:0000313" key="1">
    <source>
        <dbReference type="EMBL" id="GBM79131.1"/>
    </source>
</evidence>
<comment type="caution">
    <text evidence="1">The sequence shown here is derived from an EMBL/GenBank/DDBJ whole genome shotgun (WGS) entry which is preliminary data.</text>
</comment>
<dbReference type="Proteomes" id="UP000499080">
    <property type="component" value="Unassembled WGS sequence"/>
</dbReference>
<keyword evidence="2" id="KW-1185">Reference proteome</keyword>
<dbReference type="OrthoDB" id="276422at2759"/>
<dbReference type="EMBL" id="BGPR01002804">
    <property type="protein sequence ID" value="GBM79131.1"/>
    <property type="molecule type" value="Genomic_DNA"/>
</dbReference>
<organism evidence="1 2">
    <name type="scientific">Araneus ventricosus</name>
    <name type="common">Orbweaver spider</name>
    <name type="synonym">Epeira ventricosa</name>
    <dbReference type="NCBI Taxonomy" id="182803"/>
    <lineage>
        <taxon>Eukaryota</taxon>
        <taxon>Metazoa</taxon>
        <taxon>Ecdysozoa</taxon>
        <taxon>Arthropoda</taxon>
        <taxon>Chelicerata</taxon>
        <taxon>Arachnida</taxon>
        <taxon>Araneae</taxon>
        <taxon>Araneomorphae</taxon>
        <taxon>Entelegynae</taxon>
        <taxon>Araneoidea</taxon>
        <taxon>Araneidae</taxon>
        <taxon>Araneus</taxon>
    </lineage>
</organism>
<dbReference type="AlphaFoldDB" id="A0A4Y2IMN0"/>
<proteinExistence type="predicted"/>
<gene>
    <name evidence="1" type="ORF">AVEN_256246_1</name>
</gene>